<dbReference type="SUPFAM" id="SSF54236">
    <property type="entry name" value="Ubiquitin-like"/>
    <property type="match status" value="1"/>
</dbReference>
<sequence length="210" mass="24564">MQYNDFSNSPNDQEIKINLTFQTISHNILSSNDPIKKLPIKITVNKYDTIHSLYTIINSQKENNTDELHFKKYTFLYNGNVLNPNSALSFSFFGIKNNDTISVIEEYLPNTDSLTSTKNRQLKNLSFTDFCKRKGKFLEQGRLRDVLLSRIEGNLICYRKYVYRFEQMAGNEKDYKKNRSNTVVEESQEAPSTHMLPQTWSEENTMFPKN</sequence>
<evidence type="ECO:0000313" key="2">
    <source>
        <dbReference type="EMBL" id="KAK8870472.1"/>
    </source>
</evidence>
<protein>
    <recommendedName>
        <fullName evidence="4">Ubiquitin-like domain-containing protein</fullName>
    </recommendedName>
</protein>
<dbReference type="Proteomes" id="UP001470230">
    <property type="component" value="Unassembled WGS sequence"/>
</dbReference>
<organism evidence="2 3">
    <name type="scientific">Tritrichomonas musculus</name>
    <dbReference type="NCBI Taxonomy" id="1915356"/>
    <lineage>
        <taxon>Eukaryota</taxon>
        <taxon>Metamonada</taxon>
        <taxon>Parabasalia</taxon>
        <taxon>Tritrichomonadida</taxon>
        <taxon>Tritrichomonadidae</taxon>
        <taxon>Tritrichomonas</taxon>
    </lineage>
</organism>
<feature type="compositionally biased region" description="Polar residues" evidence="1">
    <location>
        <begin position="180"/>
        <end position="204"/>
    </location>
</feature>
<accession>A0ABR2IZP5</accession>
<feature type="region of interest" description="Disordered" evidence="1">
    <location>
        <begin position="175"/>
        <end position="210"/>
    </location>
</feature>
<name>A0ABR2IZP5_9EUKA</name>
<evidence type="ECO:0000313" key="3">
    <source>
        <dbReference type="Proteomes" id="UP001470230"/>
    </source>
</evidence>
<gene>
    <name evidence="2" type="ORF">M9Y10_008354</name>
</gene>
<dbReference type="InterPro" id="IPR029071">
    <property type="entry name" value="Ubiquitin-like_domsf"/>
</dbReference>
<reference evidence="2 3" key="1">
    <citation type="submission" date="2024-04" db="EMBL/GenBank/DDBJ databases">
        <title>Tritrichomonas musculus Genome.</title>
        <authorList>
            <person name="Alves-Ferreira E."/>
            <person name="Grigg M."/>
            <person name="Lorenzi H."/>
            <person name="Galac M."/>
        </authorList>
    </citation>
    <scope>NUCLEOTIDE SEQUENCE [LARGE SCALE GENOMIC DNA]</scope>
    <source>
        <strain evidence="2 3">EAF2021</strain>
    </source>
</reference>
<comment type="caution">
    <text evidence="2">The sequence shown here is derived from an EMBL/GenBank/DDBJ whole genome shotgun (WGS) entry which is preliminary data.</text>
</comment>
<keyword evidence="3" id="KW-1185">Reference proteome</keyword>
<proteinExistence type="predicted"/>
<evidence type="ECO:0000256" key="1">
    <source>
        <dbReference type="SAM" id="MobiDB-lite"/>
    </source>
</evidence>
<dbReference type="EMBL" id="JAPFFF010000014">
    <property type="protein sequence ID" value="KAK8870472.1"/>
    <property type="molecule type" value="Genomic_DNA"/>
</dbReference>
<evidence type="ECO:0008006" key="4">
    <source>
        <dbReference type="Google" id="ProtNLM"/>
    </source>
</evidence>